<evidence type="ECO:0000313" key="1">
    <source>
        <dbReference type="EMBL" id="HEN28137.1"/>
    </source>
</evidence>
<dbReference type="EMBL" id="DSOL01000159">
    <property type="protein sequence ID" value="HEN28137.1"/>
    <property type="molecule type" value="Genomic_DNA"/>
</dbReference>
<evidence type="ECO:0000313" key="2">
    <source>
        <dbReference type="EMBL" id="HGL16995.1"/>
    </source>
</evidence>
<organism evidence="1">
    <name type="scientific">candidate division WOR-3 bacterium</name>
    <dbReference type="NCBI Taxonomy" id="2052148"/>
    <lineage>
        <taxon>Bacteria</taxon>
        <taxon>Bacteria division WOR-3</taxon>
    </lineage>
</organism>
<gene>
    <name evidence="1" type="ORF">ENQ77_05695</name>
    <name evidence="2" type="ORF">ENU66_01455</name>
</gene>
<sequence length="220" mass="26232">MPEAEFLPIIRRILDWEYTEEDRQKVLSVIKEAIYESKLYEFLSNYYLEVGDALYDSIFTDFCFKLRAKKSLFERKTRVNRTYLKSMIRNSLLELANKSGEDASIRKNYAAEDDEDSEDVSHLEYLLITNPESVDYMKVERAFEMVSRWTPKKKEVLCQMLREIYEGSDAAEVQRTNAFYKMWSRIKQELKKVFDLETTDKDLEEWALRVLSEICDKNNL</sequence>
<dbReference type="EMBL" id="DTDJ01000013">
    <property type="protein sequence ID" value="HGL16995.1"/>
    <property type="molecule type" value="Genomic_DNA"/>
</dbReference>
<protein>
    <submittedName>
        <fullName evidence="1">Uncharacterized protein</fullName>
    </submittedName>
</protein>
<name>A0A7C2PA39_UNCW3</name>
<dbReference type="AlphaFoldDB" id="A0A7C2PA39"/>
<comment type="caution">
    <text evidence="1">The sequence shown here is derived from an EMBL/GenBank/DDBJ whole genome shotgun (WGS) entry which is preliminary data.</text>
</comment>
<reference evidence="1" key="1">
    <citation type="journal article" date="2020" name="mSystems">
        <title>Genome- and Community-Level Interaction Insights into Carbon Utilization and Element Cycling Functions of Hydrothermarchaeota in Hydrothermal Sediment.</title>
        <authorList>
            <person name="Zhou Z."/>
            <person name="Liu Y."/>
            <person name="Xu W."/>
            <person name="Pan J."/>
            <person name="Luo Z.H."/>
            <person name="Li M."/>
        </authorList>
    </citation>
    <scope>NUCLEOTIDE SEQUENCE [LARGE SCALE GENOMIC DNA]</scope>
    <source>
        <strain evidence="1">SpSt-34</strain>
        <strain evidence="2">SpSt-69</strain>
    </source>
</reference>
<accession>A0A7C2PA39</accession>
<proteinExistence type="predicted"/>